<reference evidence="1" key="2">
    <citation type="journal article" date="2015" name="Fish Shellfish Immunol.">
        <title>Early steps in the European eel (Anguilla anguilla)-Vibrio vulnificus interaction in the gills: Role of the RtxA13 toxin.</title>
        <authorList>
            <person name="Callol A."/>
            <person name="Pajuelo D."/>
            <person name="Ebbesson L."/>
            <person name="Teles M."/>
            <person name="MacKenzie S."/>
            <person name="Amaro C."/>
        </authorList>
    </citation>
    <scope>NUCLEOTIDE SEQUENCE</scope>
</reference>
<protein>
    <submittedName>
        <fullName evidence="1">Uncharacterized protein</fullName>
    </submittedName>
</protein>
<sequence length="8" mass="992">MYTAFRGF</sequence>
<reference evidence="1" key="1">
    <citation type="submission" date="2014-11" db="EMBL/GenBank/DDBJ databases">
        <authorList>
            <person name="Amaro Gonzalez C."/>
        </authorList>
    </citation>
    <scope>NUCLEOTIDE SEQUENCE</scope>
</reference>
<name>A0A0E9RJE2_ANGAN</name>
<accession>A0A0E9RJE2</accession>
<proteinExistence type="predicted"/>
<dbReference type="EMBL" id="GBXM01079321">
    <property type="protein sequence ID" value="JAH29256.1"/>
    <property type="molecule type" value="Transcribed_RNA"/>
</dbReference>
<organism evidence="1">
    <name type="scientific">Anguilla anguilla</name>
    <name type="common">European freshwater eel</name>
    <name type="synonym">Muraena anguilla</name>
    <dbReference type="NCBI Taxonomy" id="7936"/>
    <lineage>
        <taxon>Eukaryota</taxon>
        <taxon>Metazoa</taxon>
        <taxon>Chordata</taxon>
        <taxon>Craniata</taxon>
        <taxon>Vertebrata</taxon>
        <taxon>Euteleostomi</taxon>
        <taxon>Actinopterygii</taxon>
        <taxon>Neopterygii</taxon>
        <taxon>Teleostei</taxon>
        <taxon>Anguilliformes</taxon>
        <taxon>Anguillidae</taxon>
        <taxon>Anguilla</taxon>
    </lineage>
</organism>
<evidence type="ECO:0000313" key="1">
    <source>
        <dbReference type="EMBL" id="JAH29256.1"/>
    </source>
</evidence>